<keyword evidence="1" id="KW-0812">Transmembrane</keyword>
<keyword evidence="3" id="KW-1185">Reference proteome</keyword>
<gene>
    <name evidence="2" type="ORF">Mal4_26100</name>
</gene>
<protein>
    <submittedName>
        <fullName evidence="2">Uncharacterized protein</fullName>
    </submittedName>
</protein>
<organism evidence="2 3">
    <name type="scientific">Maioricimonas rarisocia</name>
    <dbReference type="NCBI Taxonomy" id="2528026"/>
    <lineage>
        <taxon>Bacteria</taxon>
        <taxon>Pseudomonadati</taxon>
        <taxon>Planctomycetota</taxon>
        <taxon>Planctomycetia</taxon>
        <taxon>Planctomycetales</taxon>
        <taxon>Planctomycetaceae</taxon>
        <taxon>Maioricimonas</taxon>
    </lineage>
</organism>
<evidence type="ECO:0000313" key="2">
    <source>
        <dbReference type="EMBL" id="QDU38283.1"/>
    </source>
</evidence>
<feature type="transmembrane region" description="Helical" evidence="1">
    <location>
        <begin position="21"/>
        <end position="42"/>
    </location>
</feature>
<proteinExistence type="predicted"/>
<dbReference type="Proteomes" id="UP000320496">
    <property type="component" value="Chromosome"/>
</dbReference>
<dbReference type="RefSeq" id="WP_145369581.1">
    <property type="nucleotide sequence ID" value="NZ_CP036275.1"/>
</dbReference>
<evidence type="ECO:0000313" key="3">
    <source>
        <dbReference type="Proteomes" id="UP000320496"/>
    </source>
</evidence>
<dbReference type="KEGG" id="mri:Mal4_26100"/>
<keyword evidence="1" id="KW-1133">Transmembrane helix</keyword>
<dbReference type="AlphaFoldDB" id="A0A517Z741"/>
<sequence>MLTPQIQITPETHSPLLSRPVLAMLTGCAASITYLLGATVGLENTVPLAMAVLLAGLFAVACAMLVLIVTTRLTAELVDDSESARARWQAETMLVSRQAAQAQRLSLHVDRYLQQLYAEMIDWDDLRQTTSPETPSRRPPRVPRVAAALEQAEAGRLQADLRIFRPRRAA</sequence>
<keyword evidence="1" id="KW-0472">Membrane</keyword>
<name>A0A517Z741_9PLAN</name>
<reference evidence="2 3" key="1">
    <citation type="submission" date="2019-02" db="EMBL/GenBank/DDBJ databases">
        <title>Deep-cultivation of Planctomycetes and their phenomic and genomic characterization uncovers novel biology.</title>
        <authorList>
            <person name="Wiegand S."/>
            <person name="Jogler M."/>
            <person name="Boedeker C."/>
            <person name="Pinto D."/>
            <person name="Vollmers J."/>
            <person name="Rivas-Marin E."/>
            <person name="Kohn T."/>
            <person name="Peeters S.H."/>
            <person name="Heuer A."/>
            <person name="Rast P."/>
            <person name="Oberbeckmann S."/>
            <person name="Bunk B."/>
            <person name="Jeske O."/>
            <person name="Meyerdierks A."/>
            <person name="Storesund J.E."/>
            <person name="Kallscheuer N."/>
            <person name="Luecker S."/>
            <person name="Lage O.M."/>
            <person name="Pohl T."/>
            <person name="Merkel B.J."/>
            <person name="Hornburger P."/>
            <person name="Mueller R.-W."/>
            <person name="Bruemmer F."/>
            <person name="Labrenz M."/>
            <person name="Spormann A.M."/>
            <person name="Op den Camp H."/>
            <person name="Overmann J."/>
            <person name="Amann R."/>
            <person name="Jetten M.S.M."/>
            <person name="Mascher T."/>
            <person name="Medema M.H."/>
            <person name="Devos D.P."/>
            <person name="Kaster A.-K."/>
            <person name="Ovreas L."/>
            <person name="Rohde M."/>
            <person name="Galperin M.Y."/>
            <person name="Jogler C."/>
        </authorList>
    </citation>
    <scope>NUCLEOTIDE SEQUENCE [LARGE SCALE GENOMIC DNA]</scope>
    <source>
        <strain evidence="2 3">Mal4</strain>
    </source>
</reference>
<dbReference type="EMBL" id="CP036275">
    <property type="protein sequence ID" value="QDU38283.1"/>
    <property type="molecule type" value="Genomic_DNA"/>
</dbReference>
<feature type="transmembrane region" description="Helical" evidence="1">
    <location>
        <begin position="48"/>
        <end position="69"/>
    </location>
</feature>
<accession>A0A517Z741</accession>
<evidence type="ECO:0000256" key="1">
    <source>
        <dbReference type="SAM" id="Phobius"/>
    </source>
</evidence>